<dbReference type="AlphaFoldDB" id="A0A3B0THV4"/>
<reference evidence="1" key="1">
    <citation type="submission" date="2018-06" db="EMBL/GenBank/DDBJ databases">
        <authorList>
            <person name="Zhirakovskaya E."/>
        </authorList>
    </citation>
    <scope>NUCLEOTIDE SEQUENCE</scope>
</reference>
<gene>
    <name evidence="1" type="ORF">MNBD_BACTEROID01-2660</name>
</gene>
<accession>A0A3B0THV4</accession>
<protein>
    <submittedName>
        <fullName evidence="1">Uncharacterized protein</fullName>
    </submittedName>
</protein>
<evidence type="ECO:0000313" key="1">
    <source>
        <dbReference type="EMBL" id="VAW18251.1"/>
    </source>
</evidence>
<dbReference type="EMBL" id="UOEP01000083">
    <property type="protein sequence ID" value="VAW18251.1"/>
    <property type="molecule type" value="Genomic_DNA"/>
</dbReference>
<proteinExistence type="predicted"/>
<sequence length="83" mass="9661">MQTITIELTDNNSLKALQDLEHKHLIRIVKEPDLNSCALPGEPISEEDFKKWVEYTEDSPTVSITEAKQRWATQKKKLQKLIR</sequence>
<organism evidence="1">
    <name type="scientific">hydrothermal vent metagenome</name>
    <dbReference type="NCBI Taxonomy" id="652676"/>
    <lineage>
        <taxon>unclassified sequences</taxon>
        <taxon>metagenomes</taxon>
        <taxon>ecological metagenomes</taxon>
    </lineage>
</organism>
<name>A0A3B0THV4_9ZZZZ</name>